<feature type="compositionally biased region" description="Basic and acidic residues" evidence="1">
    <location>
        <begin position="1"/>
        <end position="19"/>
    </location>
</feature>
<organism evidence="2 3">
    <name type="scientific">Cronartium quercuum f. sp. fusiforme G11</name>
    <dbReference type="NCBI Taxonomy" id="708437"/>
    <lineage>
        <taxon>Eukaryota</taxon>
        <taxon>Fungi</taxon>
        <taxon>Dikarya</taxon>
        <taxon>Basidiomycota</taxon>
        <taxon>Pucciniomycotina</taxon>
        <taxon>Pucciniomycetes</taxon>
        <taxon>Pucciniales</taxon>
        <taxon>Coleosporiaceae</taxon>
        <taxon>Cronartium</taxon>
    </lineage>
</organism>
<evidence type="ECO:0000256" key="1">
    <source>
        <dbReference type="SAM" id="MobiDB-lite"/>
    </source>
</evidence>
<evidence type="ECO:0000313" key="2">
    <source>
        <dbReference type="EMBL" id="KAG0151489.1"/>
    </source>
</evidence>
<accession>A0A9P6NWJ3</accession>
<dbReference type="EMBL" id="MU167212">
    <property type="protein sequence ID" value="KAG0151489.1"/>
    <property type="molecule type" value="Genomic_DNA"/>
</dbReference>
<feature type="region of interest" description="Disordered" evidence="1">
    <location>
        <begin position="1"/>
        <end position="20"/>
    </location>
</feature>
<sequence length="131" mass="14083">MADKAAKREAGAEGREDHTLPTSLAKLLKLTWKINKLDRIQISHLTFSLKNFSPPASLQGDQRASPASLCDLETTVVTPGPAAFPRQLARIPSTRLFTAEAARSASQLASEPAPRRDGESTDVDVSQADSD</sequence>
<comment type="caution">
    <text evidence="2">The sequence shown here is derived from an EMBL/GenBank/DDBJ whole genome shotgun (WGS) entry which is preliminary data.</text>
</comment>
<feature type="non-terminal residue" evidence="2">
    <location>
        <position position="131"/>
    </location>
</feature>
<name>A0A9P6NWJ3_9BASI</name>
<dbReference type="Proteomes" id="UP000886653">
    <property type="component" value="Unassembled WGS sequence"/>
</dbReference>
<proteinExistence type="predicted"/>
<gene>
    <name evidence="2" type="ORF">CROQUDRAFT_86502</name>
</gene>
<evidence type="ECO:0000313" key="3">
    <source>
        <dbReference type="Proteomes" id="UP000886653"/>
    </source>
</evidence>
<feature type="region of interest" description="Disordered" evidence="1">
    <location>
        <begin position="102"/>
        <end position="131"/>
    </location>
</feature>
<keyword evidence="3" id="KW-1185">Reference proteome</keyword>
<reference evidence="2" key="1">
    <citation type="submission" date="2013-11" db="EMBL/GenBank/DDBJ databases">
        <title>Genome sequence of the fusiform rust pathogen reveals effectors for host alternation and coevolution with pine.</title>
        <authorList>
            <consortium name="DOE Joint Genome Institute"/>
            <person name="Smith K."/>
            <person name="Pendleton A."/>
            <person name="Kubisiak T."/>
            <person name="Anderson C."/>
            <person name="Salamov A."/>
            <person name="Aerts A."/>
            <person name="Riley R."/>
            <person name="Clum A."/>
            <person name="Lindquist E."/>
            <person name="Ence D."/>
            <person name="Campbell M."/>
            <person name="Kronenberg Z."/>
            <person name="Feau N."/>
            <person name="Dhillon B."/>
            <person name="Hamelin R."/>
            <person name="Burleigh J."/>
            <person name="Smith J."/>
            <person name="Yandell M."/>
            <person name="Nelson C."/>
            <person name="Grigoriev I."/>
            <person name="Davis J."/>
        </authorList>
    </citation>
    <scope>NUCLEOTIDE SEQUENCE</scope>
    <source>
        <strain evidence="2">G11</strain>
    </source>
</reference>
<dbReference type="AlphaFoldDB" id="A0A9P6NWJ3"/>
<protein>
    <submittedName>
        <fullName evidence="2">Uncharacterized protein</fullName>
    </submittedName>
</protein>